<organism evidence="1 2">
    <name type="scientific">Mya arenaria</name>
    <name type="common">Soft-shell clam</name>
    <dbReference type="NCBI Taxonomy" id="6604"/>
    <lineage>
        <taxon>Eukaryota</taxon>
        <taxon>Metazoa</taxon>
        <taxon>Spiralia</taxon>
        <taxon>Lophotrochozoa</taxon>
        <taxon>Mollusca</taxon>
        <taxon>Bivalvia</taxon>
        <taxon>Autobranchia</taxon>
        <taxon>Heteroconchia</taxon>
        <taxon>Euheterodonta</taxon>
        <taxon>Imparidentia</taxon>
        <taxon>Neoheterodontei</taxon>
        <taxon>Myida</taxon>
        <taxon>Myoidea</taxon>
        <taxon>Myidae</taxon>
        <taxon>Mya</taxon>
    </lineage>
</organism>
<dbReference type="Proteomes" id="UP001164746">
    <property type="component" value="Chromosome 1"/>
</dbReference>
<accession>A0ABY7DB59</accession>
<gene>
    <name evidence="1" type="ORF">MAR_006989</name>
</gene>
<keyword evidence="2" id="KW-1185">Reference proteome</keyword>
<dbReference type="EMBL" id="CP111012">
    <property type="protein sequence ID" value="WAQ94518.1"/>
    <property type="molecule type" value="Genomic_DNA"/>
</dbReference>
<evidence type="ECO:0000313" key="1">
    <source>
        <dbReference type="EMBL" id="WAQ94518.1"/>
    </source>
</evidence>
<evidence type="ECO:0000313" key="2">
    <source>
        <dbReference type="Proteomes" id="UP001164746"/>
    </source>
</evidence>
<proteinExistence type="predicted"/>
<name>A0ABY7DB59_MYAAR</name>
<sequence length="61" mass="6802">MIKMCVPSSHRGVQLVDLMSLLPMPQIESLSYKGFSNCLGSVVPGLHVIFKNGYLKKKMHL</sequence>
<protein>
    <submittedName>
        <fullName evidence="1">Uncharacterized protein</fullName>
    </submittedName>
</protein>
<reference evidence="1" key="1">
    <citation type="submission" date="2022-11" db="EMBL/GenBank/DDBJ databases">
        <title>Centuries of genome instability and evolution in soft-shell clam transmissible cancer (bioRxiv).</title>
        <authorList>
            <person name="Hart S.F.M."/>
            <person name="Yonemitsu M.A."/>
            <person name="Giersch R.M."/>
            <person name="Beal B.F."/>
            <person name="Arriagada G."/>
            <person name="Davis B.W."/>
            <person name="Ostrander E.A."/>
            <person name="Goff S.P."/>
            <person name="Metzger M.J."/>
        </authorList>
    </citation>
    <scope>NUCLEOTIDE SEQUENCE</scope>
    <source>
        <strain evidence="1">MELC-2E11</strain>
        <tissue evidence="1">Siphon/mantle</tissue>
    </source>
</reference>